<name>A0ACC1UCC5_9AGAR</name>
<sequence length="415" mass="45889">MDLTLEAYRLIVHNVRSRGDLAALCLVSKGFRRVAERALYNTLFMRERERTERVCRTLGGGERVARLVEALTVAVEEEGEGDGVSDTEETQPEERDESVELAAETETLWRAISAALKNMTGLRHLSIIIDGTRSSAYSGRLGWILGGCGFRLKSFHSDMRWDEDLVRFLNVQDEIEDLYIGDFDYDEREEGEGSTSAGVEQRSGRLTLSAAALPRLITLECTFSEAAVAIVPGRPVARLKTCFSRTDGEGKRAEMRGLFEGLGKALARGGWYALDIADAEYEEGFAMELLRAVVDLTLGTLRYLGTLVLPVGGRERLLFYGLLMKLRNLCCVELEISAWDPSPTVVGPVAFRALGNELRLYCPGVAKIVFVSMNAGGEDIGERTTVEWIPGEGVARVEREVMNGMTGTEGLWRDV</sequence>
<gene>
    <name evidence="1" type="ORF">F5876DRAFT_32856</name>
</gene>
<reference evidence="1" key="1">
    <citation type="submission" date="2022-09" db="EMBL/GenBank/DDBJ databases">
        <title>A Global Phylogenomic Analysis of the Shiitake Genus Lentinula.</title>
        <authorList>
            <consortium name="DOE Joint Genome Institute"/>
            <person name="Sierra-Patev S."/>
            <person name="Min B."/>
            <person name="Naranjo-Ortiz M."/>
            <person name="Looney B."/>
            <person name="Konkel Z."/>
            <person name="Slot J.C."/>
            <person name="Sakamoto Y."/>
            <person name="Steenwyk J.L."/>
            <person name="Rokas A."/>
            <person name="Carro J."/>
            <person name="Camarero S."/>
            <person name="Ferreira P."/>
            <person name="Molpeceres G."/>
            <person name="Ruiz-Duenas F.J."/>
            <person name="Serrano A."/>
            <person name="Henrissat B."/>
            <person name="Drula E."/>
            <person name="Hughes K.W."/>
            <person name="Mata J.L."/>
            <person name="Ishikawa N.K."/>
            <person name="Vargas-Isla R."/>
            <person name="Ushijima S."/>
            <person name="Smith C.A."/>
            <person name="Ahrendt S."/>
            <person name="Andreopoulos W."/>
            <person name="He G."/>
            <person name="Labutti K."/>
            <person name="Lipzen A."/>
            <person name="Ng V."/>
            <person name="Riley R."/>
            <person name="Sandor L."/>
            <person name="Barry K."/>
            <person name="Martinez A.T."/>
            <person name="Xiao Y."/>
            <person name="Gibbons J.G."/>
            <person name="Terashima K."/>
            <person name="Grigoriev I.V."/>
            <person name="Hibbett D.S."/>
        </authorList>
    </citation>
    <scope>NUCLEOTIDE SEQUENCE</scope>
    <source>
        <strain evidence="1">TMI1499</strain>
    </source>
</reference>
<accession>A0ACC1UCC5</accession>
<protein>
    <submittedName>
        <fullName evidence="1">Uncharacterized protein</fullName>
    </submittedName>
</protein>
<comment type="caution">
    <text evidence="1">The sequence shown here is derived from an EMBL/GenBank/DDBJ whole genome shotgun (WGS) entry which is preliminary data.</text>
</comment>
<evidence type="ECO:0000313" key="1">
    <source>
        <dbReference type="EMBL" id="KAJ3814473.1"/>
    </source>
</evidence>
<evidence type="ECO:0000313" key="2">
    <source>
        <dbReference type="Proteomes" id="UP001163835"/>
    </source>
</evidence>
<dbReference type="Proteomes" id="UP001163835">
    <property type="component" value="Unassembled WGS sequence"/>
</dbReference>
<dbReference type="EMBL" id="MU794967">
    <property type="protein sequence ID" value="KAJ3814473.1"/>
    <property type="molecule type" value="Genomic_DNA"/>
</dbReference>
<proteinExistence type="predicted"/>
<organism evidence="1 2">
    <name type="scientific">Lentinula aff. lateritia</name>
    <dbReference type="NCBI Taxonomy" id="2804960"/>
    <lineage>
        <taxon>Eukaryota</taxon>
        <taxon>Fungi</taxon>
        <taxon>Dikarya</taxon>
        <taxon>Basidiomycota</taxon>
        <taxon>Agaricomycotina</taxon>
        <taxon>Agaricomycetes</taxon>
        <taxon>Agaricomycetidae</taxon>
        <taxon>Agaricales</taxon>
        <taxon>Marasmiineae</taxon>
        <taxon>Omphalotaceae</taxon>
        <taxon>Lentinula</taxon>
    </lineage>
</organism>
<keyword evidence="2" id="KW-1185">Reference proteome</keyword>